<feature type="signal peptide" evidence="2">
    <location>
        <begin position="1"/>
        <end position="20"/>
    </location>
</feature>
<feature type="chain" id="PRO_5025434343" evidence="2">
    <location>
        <begin position="21"/>
        <end position="172"/>
    </location>
</feature>
<sequence length="172" mass="17786">MKLLVSAAAIISVLSLPALAGEFNGPYLGLGVGYTDADGPGARDGDNTSFGGHVGYDYSFGSGFVLGGEVEYDRVNADLGGAGGTIDNIGRFKVKAGYDFGPMLGYGVVGAARATTSFGNDTGLVYGVGLAYPVTEQWAVSGEVLRHEFNDLGGVGSDFNVDTFNLRASFRF</sequence>
<evidence type="ECO:0000313" key="4">
    <source>
        <dbReference type="EMBL" id="NDW44105.1"/>
    </source>
</evidence>
<dbReference type="InterPro" id="IPR011250">
    <property type="entry name" value="OMP/PagP_B-barrel"/>
</dbReference>
<reference evidence="4" key="1">
    <citation type="submission" date="2020-02" db="EMBL/GenBank/DDBJ databases">
        <title>Delineation of the pyrene-degrading pathway in Roseobacter clade bacteria by genomic analysis.</title>
        <authorList>
            <person name="Zhou H."/>
            <person name="Wang H."/>
        </authorList>
    </citation>
    <scope>NUCLEOTIDE SEQUENCE</scope>
    <source>
        <strain evidence="4">PrR005</strain>
    </source>
</reference>
<dbReference type="RefSeq" id="WP_164127933.1">
    <property type="nucleotide sequence ID" value="NZ_JAAGOX010000005.1"/>
</dbReference>
<name>A0A6B2NQI1_9RHOB</name>
<accession>A0A6B2NQI1</accession>
<keyword evidence="1 2" id="KW-0732">Signal</keyword>
<evidence type="ECO:0000256" key="2">
    <source>
        <dbReference type="SAM" id="SignalP"/>
    </source>
</evidence>
<comment type="caution">
    <text evidence="4">The sequence shown here is derived from an EMBL/GenBank/DDBJ whole genome shotgun (WGS) entry which is preliminary data.</text>
</comment>
<proteinExistence type="predicted"/>
<dbReference type="SUPFAM" id="SSF56925">
    <property type="entry name" value="OMPA-like"/>
    <property type="match status" value="1"/>
</dbReference>
<evidence type="ECO:0000256" key="1">
    <source>
        <dbReference type="ARBA" id="ARBA00022729"/>
    </source>
</evidence>
<dbReference type="AlphaFoldDB" id="A0A6B2NQI1"/>
<dbReference type="EMBL" id="JAAGOX010000005">
    <property type="protein sequence ID" value="NDW44105.1"/>
    <property type="molecule type" value="Genomic_DNA"/>
</dbReference>
<dbReference type="InterPro" id="IPR027385">
    <property type="entry name" value="Beta-barrel_OMP"/>
</dbReference>
<feature type="domain" description="Outer membrane protein beta-barrel" evidence="3">
    <location>
        <begin position="7"/>
        <end position="172"/>
    </location>
</feature>
<protein>
    <submittedName>
        <fullName evidence="4">Porin family protein</fullName>
    </submittedName>
</protein>
<dbReference type="Gene3D" id="2.40.160.20">
    <property type="match status" value="1"/>
</dbReference>
<evidence type="ECO:0000259" key="3">
    <source>
        <dbReference type="Pfam" id="PF13505"/>
    </source>
</evidence>
<dbReference type="Pfam" id="PF13505">
    <property type="entry name" value="OMP_b-brl"/>
    <property type="match status" value="1"/>
</dbReference>
<gene>
    <name evidence="4" type="ORF">G0P99_03945</name>
</gene>
<organism evidence="4">
    <name type="scientific">Ruegeria sp. PrR005</name>
    <dbReference type="NCBI Taxonomy" id="2706882"/>
    <lineage>
        <taxon>Bacteria</taxon>
        <taxon>Pseudomonadati</taxon>
        <taxon>Pseudomonadota</taxon>
        <taxon>Alphaproteobacteria</taxon>
        <taxon>Rhodobacterales</taxon>
        <taxon>Roseobacteraceae</taxon>
        <taxon>Ruegeria</taxon>
    </lineage>
</organism>